<dbReference type="InterPro" id="IPR000305">
    <property type="entry name" value="GIY-YIG_endonuc"/>
</dbReference>
<accession>A0A918KRA1</accession>
<proteinExistence type="predicted"/>
<feature type="domain" description="GIY-YIG" evidence="1">
    <location>
        <begin position="58"/>
        <end position="144"/>
    </location>
</feature>
<dbReference type="PROSITE" id="PS50164">
    <property type="entry name" value="GIY_YIG"/>
    <property type="match status" value="1"/>
</dbReference>
<dbReference type="Proteomes" id="UP000626148">
    <property type="component" value="Unassembled WGS sequence"/>
</dbReference>
<keyword evidence="3" id="KW-1185">Reference proteome</keyword>
<dbReference type="SUPFAM" id="SSF82771">
    <property type="entry name" value="GIY-YIG endonuclease"/>
    <property type="match status" value="1"/>
</dbReference>
<evidence type="ECO:0000259" key="1">
    <source>
        <dbReference type="PROSITE" id="PS50164"/>
    </source>
</evidence>
<dbReference type="Gene3D" id="3.40.1440.10">
    <property type="entry name" value="GIY-YIG endonuclease"/>
    <property type="match status" value="1"/>
</dbReference>
<name>A0A918KRA1_9GAMM</name>
<comment type="caution">
    <text evidence="2">The sequence shown here is derived from an EMBL/GenBank/DDBJ whole genome shotgun (WGS) entry which is preliminary data.</text>
</comment>
<dbReference type="AlphaFoldDB" id="A0A918KRA1"/>
<reference evidence="2" key="1">
    <citation type="journal article" date="2014" name="Int. J. Syst. Evol. Microbiol.">
        <title>Complete genome sequence of Corynebacterium casei LMG S-19264T (=DSM 44701T), isolated from a smear-ripened cheese.</title>
        <authorList>
            <consortium name="US DOE Joint Genome Institute (JGI-PGF)"/>
            <person name="Walter F."/>
            <person name="Albersmeier A."/>
            <person name="Kalinowski J."/>
            <person name="Ruckert C."/>
        </authorList>
    </citation>
    <scope>NUCLEOTIDE SEQUENCE</scope>
    <source>
        <strain evidence="2">KCTC 22169</strain>
    </source>
</reference>
<sequence length="147" mass="16785">MIGTLNDLKAKVAEYCSRYRHPGMDMFSSGPLYDLFPERDDGVLKAEHRWNDTWPSNGKAGIYTFLDVHGRVIYIGKSSMKSSVSVRLSSYCQYGPDKKCVLKHDQWTVQPRYVWIVGVPKETSFEAAALEEFLIREITTTDNRNGV</sequence>
<dbReference type="InterPro" id="IPR035901">
    <property type="entry name" value="GIY-YIG_endonuc_sf"/>
</dbReference>
<organism evidence="2 3">
    <name type="scientific">Saccharospirillum salsuginis</name>
    <dbReference type="NCBI Taxonomy" id="418750"/>
    <lineage>
        <taxon>Bacteria</taxon>
        <taxon>Pseudomonadati</taxon>
        <taxon>Pseudomonadota</taxon>
        <taxon>Gammaproteobacteria</taxon>
        <taxon>Oceanospirillales</taxon>
        <taxon>Saccharospirillaceae</taxon>
        <taxon>Saccharospirillum</taxon>
    </lineage>
</organism>
<evidence type="ECO:0000313" key="2">
    <source>
        <dbReference type="EMBL" id="GGX73787.1"/>
    </source>
</evidence>
<dbReference type="RefSeq" id="WP_189613362.1">
    <property type="nucleotide sequence ID" value="NZ_BMXR01000017.1"/>
</dbReference>
<protein>
    <recommendedName>
        <fullName evidence="1">GIY-YIG domain-containing protein</fullName>
    </recommendedName>
</protein>
<evidence type="ECO:0000313" key="3">
    <source>
        <dbReference type="Proteomes" id="UP000626148"/>
    </source>
</evidence>
<gene>
    <name evidence="2" type="ORF">GCM10007392_46600</name>
</gene>
<dbReference type="EMBL" id="BMXR01000017">
    <property type="protein sequence ID" value="GGX73787.1"/>
    <property type="molecule type" value="Genomic_DNA"/>
</dbReference>
<reference evidence="2" key="2">
    <citation type="submission" date="2020-09" db="EMBL/GenBank/DDBJ databases">
        <authorList>
            <person name="Sun Q."/>
            <person name="Kim S."/>
        </authorList>
    </citation>
    <scope>NUCLEOTIDE SEQUENCE</scope>
    <source>
        <strain evidence="2">KCTC 22169</strain>
    </source>
</reference>